<name>A0ABR9PUD5_9BACT</name>
<protein>
    <submittedName>
        <fullName evidence="1">Uncharacterized protein</fullName>
    </submittedName>
</protein>
<evidence type="ECO:0000313" key="1">
    <source>
        <dbReference type="EMBL" id="MBE4751545.1"/>
    </source>
</evidence>
<comment type="caution">
    <text evidence="1">The sequence shown here is derived from an EMBL/GenBank/DDBJ whole genome shotgun (WGS) entry which is preliminary data.</text>
</comment>
<sequence length="361" mass="37552">MNRSLRLVSVLGTLALGAGCESPSSSDPVGTPIVNTPQFQDTEIPALTTRVSGFAWDPEAFFFSWATCGATACPITPVISEISPLFLRSVTQNAQVTLLDPLLGKPAVAPVPAAANGFWVSPIVPSRPSPAFLSLNAGGGSLPTTPPPGTPPTLPPIPVAGRYFPTVTLRPIATNHSMCVLQESLAVSDIGILDAVARFLTATGTATAVGDFVDPSKFHGVNVFWLYQPGFPMLRAPAVNTTLEASSGQVLNVAWQPPGSPNVPAGLQSPRGFVVQAGSPVSGLGIIVVLQPASSPKPPGIRFTVRDDTTDAAARRPWKFDPINAPAIPGVITFGGLQIRPSTFEPPNPYGPINGPHLCLP</sequence>
<keyword evidence="2" id="KW-1185">Reference proteome</keyword>
<dbReference type="Proteomes" id="UP001516472">
    <property type="component" value="Unassembled WGS sequence"/>
</dbReference>
<evidence type="ECO:0000313" key="2">
    <source>
        <dbReference type="Proteomes" id="UP001516472"/>
    </source>
</evidence>
<reference evidence="1 2" key="1">
    <citation type="submission" date="2020-02" db="EMBL/GenBank/DDBJ databases">
        <authorList>
            <person name="Babadi Z.K."/>
            <person name="Risdian C."/>
            <person name="Ebrahimipour G.H."/>
            <person name="Wink J."/>
        </authorList>
    </citation>
    <scope>NUCLEOTIDE SEQUENCE [LARGE SCALE GENOMIC DNA]</scope>
    <source>
        <strain evidence="1 2">ZKHCc1 1396</strain>
    </source>
</reference>
<gene>
    <name evidence="1" type="ORF">G4177_25560</name>
</gene>
<accession>A0ABR9PUD5</accession>
<organism evidence="1 2">
    <name type="scientific">Corallococcus soli</name>
    <dbReference type="NCBI Taxonomy" id="2710757"/>
    <lineage>
        <taxon>Bacteria</taxon>
        <taxon>Pseudomonadati</taxon>
        <taxon>Myxococcota</taxon>
        <taxon>Myxococcia</taxon>
        <taxon>Myxococcales</taxon>
        <taxon>Cystobacterineae</taxon>
        <taxon>Myxococcaceae</taxon>
        <taxon>Corallococcus</taxon>
    </lineage>
</organism>
<proteinExistence type="predicted"/>
<dbReference type="PROSITE" id="PS51257">
    <property type="entry name" value="PROKAR_LIPOPROTEIN"/>
    <property type="match status" value="1"/>
</dbReference>
<dbReference type="EMBL" id="JAAIYO010000008">
    <property type="protein sequence ID" value="MBE4751545.1"/>
    <property type="molecule type" value="Genomic_DNA"/>
</dbReference>
<dbReference type="RefSeq" id="WP_193428744.1">
    <property type="nucleotide sequence ID" value="NZ_JAAIYO010000008.1"/>
</dbReference>